<evidence type="ECO:0000313" key="2">
    <source>
        <dbReference type="EMBL" id="BAX55152.1"/>
    </source>
</evidence>
<dbReference type="PANTHER" id="PTHR32063">
    <property type="match status" value="1"/>
</dbReference>
<keyword evidence="1" id="KW-0472">Membrane</keyword>
<dbReference type="EMBL" id="AP018046">
    <property type="protein sequence ID" value="BAX55152.1"/>
    <property type="molecule type" value="Genomic_DNA"/>
</dbReference>
<keyword evidence="1" id="KW-0812">Transmembrane</keyword>
<dbReference type="SUPFAM" id="SSF82714">
    <property type="entry name" value="Multidrug efflux transporter AcrB TolC docking domain, DN and DC subdomains"/>
    <property type="match status" value="1"/>
</dbReference>
<dbReference type="InterPro" id="IPR027463">
    <property type="entry name" value="AcrB_DN_DC_subdom"/>
</dbReference>
<reference evidence="3" key="1">
    <citation type="submission" date="2017-05" db="EMBL/GenBank/DDBJ databases">
        <title>Whole genome sequence of fish pathogenic bacteria, Photobacterium damselae subsp. piscicida, strain 91-197, isolated from hybrid striped bass (Morone sp.) in USA.</title>
        <authorList>
            <person name="Teru Y."/>
            <person name="Hikima J."/>
            <person name="Kono T."/>
            <person name="Sakai M."/>
            <person name="Takano T."/>
            <person name="Hawke J.P."/>
            <person name="Takeyama H."/>
            <person name="Aoki T."/>
        </authorList>
    </citation>
    <scope>NUCLEOTIDE SEQUENCE [LARGE SCALE GENOMIC DNA]</scope>
    <source>
        <strain evidence="3">91-197</strain>
    </source>
</reference>
<dbReference type="PRINTS" id="PR00702">
    <property type="entry name" value="ACRIFLAVINRP"/>
</dbReference>
<accession>A0AAD1CIJ4</accession>
<dbReference type="InterPro" id="IPR001036">
    <property type="entry name" value="Acrflvin-R"/>
</dbReference>
<protein>
    <submittedName>
        <fullName evidence="2">Toluene efflux pump membrane transporter TtgH</fullName>
    </submittedName>
</protein>
<sequence>MNRTSRGLIAWFTYNHVAANLLMLIVMVGGVISIGLINKEIFPSFALNQISITTVYSGAAPEEIEKTINGKIEQTLIGLNGIKRMTSRAIESQGVVVLELEKNTDIDDIYQKVKQRVDAITTFPLDIDPPIVLKDEFLSNVIYLSVYGDASDRQLKEFAKQLKDSLLLNTSATNAELSGVKDYEIAIEINEYQRRKHNLTLSQIAKAIEQQSIDLPSGSIKALDGDLLVRAKGQRKLGDQFSDVVVKYNRDGSRVHLTDIATISDGFAEQVILNRFNQQREAVIQIRNLTSEDASQIAKEVSQFAKDEQAKLPEGIYIDSWADMSHYLEGRLDMMLSNMLYGGILVFLILALFWW</sequence>
<keyword evidence="1" id="KW-1133">Transmembrane helix</keyword>
<evidence type="ECO:0000313" key="3">
    <source>
        <dbReference type="Proteomes" id="UP000218676"/>
    </source>
</evidence>
<dbReference type="RefSeq" id="WP_086958930.1">
    <property type="nucleotide sequence ID" value="NZ_AP018046.1"/>
</dbReference>
<dbReference type="GO" id="GO:0042910">
    <property type="term" value="F:xenobiotic transmembrane transporter activity"/>
    <property type="evidence" value="ECO:0007669"/>
    <property type="project" value="TreeGrafter"/>
</dbReference>
<organism evidence="2 3">
    <name type="scientific">Photobacterium damsela subsp. piscicida</name>
    <name type="common">Pasteurella piscicida</name>
    <dbReference type="NCBI Taxonomy" id="38294"/>
    <lineage>
        <taxon>Bacteria</taxon>
        <taxon>Pseudomonadati</taxon>
        <taxon>Pseudomonadota</taxon>
        <taxon>Gammaproteobacteria</taxon>
        <taxon>Vibrionales</taxon>
        <taxon>Vibrionaceae</taxon>
        <taxon>Photobacterium</taxon>
    </lineage>
</organism>
<dbReference type="Proteomes" id="UP000218676">
    <property type="component" value="Chromosome 2"/>
</dbReference>
<dbReference type="PANTHER" id="PTHR32063:SF33">
    <property type="entry name" value="RND SUPERFAMILY EFFLUX PUMP PERMEASE COMPONENT"/>
    <property type="match status" value="1"/>
</dbReference>
<dbReference type="GO" id="GO:0005886">
    <property type="term" value="C:plasma membrane"/>
    <property type="evidence" value="ECO:0007669"/>
    <property type="project" value="TreeGrafter"/>
</dbReference>
<dbReference type="Pfam" id="PF00873">
    <property type="entry name" value="ACR_tran"/>
    <property type="match status" value="1"/>
</dbReference>
<gene>
    <name evidence="2" type="ORF">PDPUS_2_00566</name>
</gene>
<dbReference type="Gene3D" id="3.30.2090.10">
    <property type="entry name" value="Multidrug efflux transporter AcrB TolC docking domain, DN and DC subdomains"/>
    <property type="match status" value="1"/>
</dbReference>
<evidence type="ECO:0000256" key="1">
    <source>
        <dbReference type="SAM" id="Phobius"/>
    </source>
</evidence>
<name>A0AAD1CIJ4_PHODP</name>
<dbReference type="SUPFAM" id="SSF82693">
    <property type="entry name" value="Multidrug efflux transporter AcrB pore domain, PN1, PN2, PC1 and PC2 subdomains"/>
    <property type="match status" value="2"/>
</dbReference>
<proteinExistence type="predicted"/>
<feature type="transmembrane region" description="Helical" evidence="1">
    <location>
        <begin position="17"/>
        <end position="37"/>
    </location>
</feature>
<dbReference type="Gene3D" id="3.30.70.1430">
    <property type="entry name" value="Multidrug efflux transporter AcrB pore domain"/>
    <property type="match status" value="1"/>
</dbReference>
<dbReference type="AlphaFoldDB" id="A0AAD1CIJ4"/>
<feature type="transmembrane region" description="Helical" evidence="1">
    <location>
        <begin position="334"/>
        <end position="354"/>
    </location>
</feature>